<evidence type="ECO:0000259" key="7">
    <source>
        <dbReference type="Pfam" id="PF09157"/>
    </source>
</evidence>
<evidence type="ECO:0000313" key="9">
    <source>
        <dbReference type="EMBL" id="HIS23984.1"/>
    </source>
</evidence>
<dbReference type="PANTHER" id="PTHR13767">
    <property type="entry name" value="TRNA-PSEUDOURIDINE SYNTHASE"/>
    <property type="match status" value="1"/>
</dbReference>
<evidence type="ECO:0000256" key="3">
    <source>
        <dbReference type="ARBA" id="ARBA00022694"/>
    </source>
</evidence>
<evidence type="ECO:0000256" key="1">
    <source>
        <dbReference type="ARBA" id="ARBA00000385"/>
    </source>
</evidence>
<reference evidence="9" key="2">
    <citation type="journal article" date="2021" name="PeerJ">
        <title>Extensive microbial diversity within the chicken gut microbiome revealed by metagenomics and culture.</title>
        <authorList>
            <person name="Gilroy R."/>
            <person name="Ravi A."/>
            <person name="Getino M."/>
            <person name="Pursley I."/>
            <person name="Horton D.L."/>
            <person name="Alikhan N.F."/>
            <person name="Baker D."/>
            <person name="Gharbi K."/>
            <person name="Hall N."/>
            <person name="Watson M."/>
            <person name="Adriaenssens E.M."/>
            <person name="Foster-Nyarko E."/>
            <person name="Jarju S."/>
            <person name="Secka A."/>
            <person name="Antonio M."/>
            <person name="Oren A."/>
            <person name="Chaudhuri R.R."/>
            <person name="La Ragione R."/>
            <person name="Hildebrand F."/>
            <person name="Pallen M.J."/>
        </authorList>
    </citation>
    <scope>NUCLEOTIDE SEQUENCE</scope>
    <source>
        <strain evidence="9">CHK157-1446</strain>
    </source>
</reference>
<dbReference type="NCBIfam" id="TIGR00431">
    <property type="entry name" value="TruB"/>
    <property type="match status" value="1"/>
</dbReference>
<keyword evidence="3 5" id="KW-0819">tRNA processing</keyword>
<evidence type="ECO:0000313" key="10">
    <source>
        <dbReference type="Proteomes" id="UP000823982"/>
    </source>
</evidence>
<comment type="function">
    <text evidence="5">Responsible for synthesis of pseudouridine from uracil-55 in the psi GC loop of transfer RNAs.</text>
</comment>
<dbReference type="Gene3D" id="2.30.130.10">
    <property type="entry name" value="PUA domain"/>
    <property type="match status" value="1"/>
</dbReference>
<dbReference type="AlphaFoldDB" id="A0A9D1JHL0"/>
<evidence type="ECO:0000259" key="6">
    <source>
        <dbReference type="Pfam" id="PF01509"/>
    </source>
</evidence>
<dbReference type="InterPro" id="IPR014780">
    <property type="entry name" value="tRNA_psdUridine_synth_TruB"/>
</dbReference>
<evidence type="ECO:0000259" key="8">
    <source>
        <dbReference type="Pfam" id="PF16198"/>
    </source>
</evidence>
<gene>
    <name evidence="5 9" type="primary">truB</name>
    <name evidence="9" type="ORF">IAD01_01060</name>
</gene>
<dbReference type="InterPro" id="IPR036974">
    <property type="entry name" value="PUA_sf"/>
</dbReference>
<dbReference type="InterPro" id="IPR015240">
    <property type="entry name" value="tRNA_sdUridine_synth_fam1_C"/>
</dbReference>
<dbReference type="EMBL" id="DVIR01000008">
    <property type="protein sequence ID" value="HIS23984.1"/>
    <property type="molecule type" value="Genomic_DNA"/>
</dbReference>
<evidence type="ECO:0000256" key="5">
    <source>
        <dbReference type="HAMAP-Rule" id="MF_01080"/>
    </source>
</evidence>
<feature type="domain" description="Pseudouridine synthase II N-terminal" evidence="6">
    <location>
        <begin position="25"/>
        <end position="173"/>
    </location>
</feature>
<accession>A0A9D1JHL0</accession>
<organism evidence="9 10">
    <name type="scientific">Candidatus Faeciplasma gallinarum</name>
    <dbReference type="NCBI Taxonomy" id="2840799"/>
    <lineage>
        <taxon>Bacteria</taxon>
        <taxon>Bacillati</taxon>
        <taxon>Bacillota</taxon>
        <taxon>Clostridia</taxon>
        <taxon>Eubacteriales</taxon>
        <taxon>Oscillospiraceae</taxon>
        <taxon>Oscillospiraceae incertae sedis</taxon>
        <taxon>Candidatus Faeciplasma</taxon>
    </lineage>
</organism>
<feature type="domain" description="tRNA pseudouridine synthase II TruB subfamily 1 C-terminal" evidence="7">
    <location>
        <begin position="237"/>
        <end position="288"/>
    </location>
</feature>
<dbReference type="Pfam" id="PF01509">
    <property type="entry name" value="TruB_N"/>
    <property type="match status" value="1"/>
</dbReference>
<dbReference type="PANTHER" id="PTHR13767:SF2">
    <property type="entry name" value="PSEUDOURIDYLATE SYNTHASE TRUB1"/>
    <property type="match status" value="1"/>
</dbReference>
<dbReference type="GO" id="GO:0031119">
    <property type="term" value="P:tRNA pseudouridine synthesis"/>
    <property type="evidence" value="ECO:0007669"/>
    <property type="project" value="UniProtKB-UniRule"/>
</dbReference>
<dbReference type="GO" id="GO:1990481">
    <property type="term" value="P:mRNA pseudouridine synthesis"/>
    <property type="evidence" value="ECO:0007669"/>
    <property type="project" value="TreeGrafter"/>
</dbReference>
<dbReference type="Gene3D" id="3.30.2350.10">
    <property type="entry name" value="Pseudouridine synthase"/>
    <property type="match status" value="1"/>
</dbReference>
<comment type="similarity">
    <text evidence="2 5">Belongs to the pseudouridine synthase TruB family. Type 1 subfamily.</text>
</comment>
<dbReference type="EC" id="5.4.99.25" evidence="5"/>
<comment type="caution">
    <text evidence="9">The sequence shown here is derived from an EMBL/GenBank/DDBJ whole genome shotgun (WGS) entry which is preliminary data.</text>
</comment>
<protein>
    <recommendedName>
        <fullName evidence="5">tRNA pseudouridine synthase B</fullName>
        <ecNumber evidence="5">5.4.99.25</ecNumber>
    </recommendedName>
    <alternativeName>
        <fullName evidence="5">tRNA pseudouridine(55) synthase</fullName>
        <shortName evidence="5">Psi55 synthase</shortName>
    </alternativeName>
    <alternativeName>
        <fullName evidence="5">tRNA pseudouridylate synthase</fullName>
    </alternativeName>
    <alternativeName>
        <fullName evidence="5">tRNA-uridine isomerase</fullName>
    </alternativeName>
</protein>
<reference evidence="9" key="1">
    <citation type="submission" date="2020-10" db="EMBL/GenBank/DDBJ databases">
        <authorList>
            <person name="Gilroy R."/>
        </authorList>
    </citation>
    <scope>NUCLEOTIDE SEQUENCE</scope>
    <source>
        <strain evidence="9">CHK157-1446</strain>
    </source>
</reference>
<dbReference type="SUPFAM" id="SSF55120">
    <property type="entry name" value="Pseudouridine synthase"/>
    <property type="match status" value="1"/>
</dbReference>
<dbReference type="GO" id="GO:0003723">
    <property type="term" value="F:RNA binding"/>
    <property type="evidence" value="ECO:0007669"/>
    <property type="project" value="InterPro"/>
</dbReference>
<dbReference type="InterPro" id="IPR032819">
    <property type="entry name" value="TruB_C"/>
</dbReference>
<dbReference type="GO" id="GO:0160148">
    <property type="term" value="F:tRNA pseudouridine(55) synthase activity"/>
    <property type="evidence" value="ECO:0007669"/>
    <property type="project" value="UniProtKB-EC"/>
</dbReference>
<sequence>MKAGVLLVDKPSGYTSFDVIAVLRGVLHERRLGHTGTLDPMATGVLPVLVGSATKAADILPENEKRYKASFATGFCTDTQDITGRVTHRTDTFPRTQEIQGVLPDFRGALMQTPPMYSAVSIGGKRLYELARQGIELEREPRRVDIYRLELSDYDPDTGKGSLEVSCSKGTYIRTLIDDIGKRLGCGAVMTALTRTYSQGFKLEDCLSLDEIKALSDPQSVLIPTERLFECYKAAHLGEKQAQMYKNGVRLDISRINMPDVPAGGVVRVYSPDEFLGLGKAMDDGTLKVYKNFWR</sequence>
<name>A0A9D1JHL0_9FIRM</name>
<dbReference type="Pfam" id="PF09157">
    <property type="entry name" value="TruB-C_2"/>
    <property type="match status" value="1"/>
</dbReference>
<dbReference type="Proteomes" id="UP000823982">
    <property type="component" value="Unassembled WGS sequence"/>
</dbReference>
<dbReference type="HAMAP" id="MF_01080">
    <property type="entry name" value="TruB_bact"/>
    <property type="match status" value="1"/>
</dbReference>
<comment type="catalytic activity">
    <reaction evidence="1 5">
        <text>uridine(55) in tRNA = pseudouridine(55) in tRNA</text>
        <dbReference type="Rhea" id="RHEA:42532"/>
        <dbReference type="Rhea" id="RHEA-COMP:10101"/>
        <dbReference type="Rhea" id="RHEA-COMP:10102"/>
        <dbReference type="ChEBI" id="CHEBI:65314"/>
        <dbReference type="ChEBI" id="CHEBI:65315"/>
        <dbReference type="EC" id="5.4.99.25"/>
    </reaction>
</comment>
<dbReference type="Pfam" id="PF16198">
    <property type="entry name" value="TruB_C_2"/>
    <property type="match status" value="1"/>
</dbReference>
<feature type="active site" description="Nucleophile" evidence="5">
    <location>
        <position position="39"/>
    </location>
</feature>
<proteinExistence type="inferred from homology"/>
<dbReference type="CDD" id="cd02573">
    <property type="entry name" value="PseudoU_synth_EcTruB"/>
    <property type="match status" value="1"/>
</dbReference>
<dbReference type="InterPro" id="IPR020103">
    <property type="entry name" value="PsdUridine_synth_cat_dom_sf"/>
</dbReference>
<evidence type="ECO:0000256" key="4">
    <source>
        <dbReference type="ARBA" id="ARBA00023235"/>
    </source>
</evidence>
<evidence type="ECO:0000256" key="2">
    <source>
        <dbReference type="ARBA" id="ARBA00005642"/>
    </source>
</evidence>
<keyword evidence="4 5" id="KW-0413">Isomerase</keyword>
<feature type="domain" description="tRNA pseudouridylate synthase B C-terminal" evidence="8">
    <location>
        <begin position="174"/>
        <end position="227"/>
    </location>
</feature>
<dbReference type="InterPro" id="IPR002501">
    <property type="entry name" value="PsdUridine_synth_N"/>
</dbReference>